<evidence type="ECO:0000313" key="2">
    <source>
        <dbReference type="EMBL" id="ETN81465.1"/>
    </source>
</evidence>
<evidence type="ECO:0000256" key="1">
    <source>
        <dbReference type="SAM" id="MobiDB-lite"/>
    </source>
</evidence>
<feature type="region of interest" description="Disordered" evidence="1">
    <location>
        <begin position="185"/>
        <end position="228"/>
    </location>
</feature>
<name>W2THD2_NECAM</name>
<dbReference type="KEGG" id="nai:NECAME_02145"/>
<reference evidence="3" key="1">
    <citation type="journal article" date="2014" name="Nat. Genet.">
        <title>Genome of the human hookworm Necator americanus.</title>
        <authorList>
            <person name="Tang Y.T."/>
            <person name="Gao X."/>
            <person name="Rosa B.A."/>
            <person name="Abubucker S."/>
            <person name="Hallsworth-Pepin K."/>
            <person name="Martin J."/>
            <person name="Tyagi R."/>
            <person name="Heizer E."/>
            <person name="Zhang X."/>
            <person name="Bhonagiri-Palsikar V."/>
            <person name="Minx P."/>
            <person name="Warren W.C."/>
            <person name="Wang Q."/>
            <person name="Zhan B."/>
            <person name="Hotez P.J."/>
            <person name="Sternberg P.W."/>
            <person name="Dougall A."/>
            <person name="Gaze S.T."/>
            <person name="Mulvenna J."/>
            <person name="Sotillo J."/>
            <person name="Ranganathan S."/>
            <person name="Rabelo E.M."/>
            <person name="Wilson R.K."/>
            <person name="Felgner P.L."/>
            <person name="Bethony J."/>
            <person name="Hawdon J.M."/>
            <person name="Gasser R.B."/>
            <person name="Loukas A."/>
            <person name="Mitreva M."/>
        </authorList>
    </citation>
    <scope>NUCLEOTIDE SEQUENCE [LARGE SCALE GENOMIC DNA]</scope>
</reference>
<proteinExistence type="predicted"/>
<accession>W2THD2</accession>
<dbReference type="EMBL" id="KI658727">
    <property type="protein sequence ID" value="ETN81465.1"/>
    <property type="molecule type" value="Genomic_DNA"/>
</dbReference>
<dbReference type="OrthoDB" id="5848127at2759"/>
<feature type="compositionally biased region" description="Basic and acidic residues" evidence="1">
    <location>
        <begin position="211"/>
        <end position="224"/>
    </location>
</feature>
<protein>
    <submittedName>
        <fullName evidence="2">Uncharacterized protein</fullName>
    </submittedName>
</protein>
<dbReference type="AlphaFoldDB" id="W2THD2"/>
<keyword evidence="3" id="KW-1185">Reference proteome</keyword>
<evidence type="ECO:0000313" key="3">
    <source>
        <dbReference type="Proteomes" id="UP000053676"/>
    </source>
</evidence>
<sequence length="242" mass="26053">MWKLWPMPEFTLPQQESSLRSDPTGIKNTNAIPIQPAIINATQPSTSTYSAIPTTPAIQPPMATPATPLTASDNTTGQPCNNVSSAPVYKPKSAAPRARAFKRFSTGVRRSPNSSKSASVVHSPRIPHPLVGPAIPLPSMLPMSFPTVTFPPMMSFPTLPTFATIAMPTLPTITMPPSFQRLMGITTTPSPKRSGGSKGVESKEEDVEEEGLVKKLQESSERYDPVSSANEPAFWHCCLKLA</sequence>
<dbReference type="GeneID" id="25342185"/>
<gene>
    <name evidence="2" type="ORF">NECAME_02145</name>
</gene>
<dbReference type="Proteomes" id="UP000053676">
    <property type="component" value="Unassembled WGS sequence"/>
</dbReference>
<organism evidence="2 3">
    <name type="scientific">Necator americanus</name>
    <name type="common">Human hookworm</name>
    <dbReference type="NCBI Taxonomy" id="51031"/>
    <lineage>
        <taxon>Eukaryota</taxon>
        <taxon>Metazoa</taxon>
        <taxon>Ecdysozoa</taxon>
        <taxon>Nematoda</taxon>
        <taxon>Chromadorea</taxon>
        <taxon>Rhabditida</taxon>
        <taxon>Rhabditina</taxon>
        <taxon>Rhabditomorpha</taxon>
        <taxon>Strongyloidea</taxon>
        <taxon>Ancylostomatidae</taxon>
        <taxon>Bunostominae</taxon>
        <taxon>Necator</taxon>
    </lineage>
</organism>
<dbReference type="CTD" id="25342185"/>